<evidence type="ECO:0000313" key="1">
    <source>
        <dbReference type="EMBL" id="KAK1150047.1"/>
    </source>
</evidence>
<gene>
    <name evidence="1" type="ORF">N8T08_003605</name>
</gene>
<sequence length="428" mass="46851">MHVGQNILTHKLKATLDQRRRDGRLLIPPVPVTLADTVDFGSNDTLNLSGSGLLSVAFLRELERHPGFTIGSTSARAFEGTRKYLIDLEDDLAKFHGAEAGVFVNSGFDGNVAIWSAIPQPGDYIVYDELAHASIHDGMRMGRATCLPFRHNDCEALRARLEDIRNHNAGVSSGENVVFISIESFYSMDGDAAPIHGIVAAAREALPGGNYVCAIDEAHSNGLVGPNGSGFVCHFGLEKEFPIRLNTCGKALGSTGAIILCNETVKTALINYARNMVYSTAPSFLSAAGVRAGYELAASAEGEKRRQLVQQKVRYFYRLLTDNPKWRQVSRSGIVRLPTEKTWATRPLQSPIIALITPLEEADNLAQRLRNGKFWVNSVHFPTVPKGMDRVRMVIHAHNTKEDIEAVVGRVLGYATEKMESQSLRAGL</sequence>
<dbReference type="EMBL" id="JAOPJF010000002">
    <property type="protein sequence ID" value="KAK1150047.1"/>
    <property type="molecule type" value="Genomic_DNA"/>
</dbReference>
<keyword evidence="2" id="KW-1185">Reference proteome</keyword>
<protein>
    <submittedName>
        <fullName evidence="1">Uncharacterized protein</fullName>
    </submittedName>
</protein>
<organism evidence="1 2">
    <name type="scientific">Aspergillus melleus</name>
    <dbReference type="NCBI Taxonomy" id="138277"/>
    <lineage>
        <taxon>Eukaryota</taxon>
        <taxon>Fungi</taxon>
        <taxon>Dikarya</taxon>
        <taxon>Ascomycota</taxon>
        <taxon>Pezizomycotina</taxon>
        <taxon>Eurotiomycetes</taxon>
        <taxon>Eurotiomycetidae</taxon>
        <taxon>Eurotiales</taxon>
        <taxon>Aspergillaceae</taxon>
        <taxon>Aspergillus</taxon>
        <taxon>Aspergillus subgen. Circumdati</taxon>
    </lineage>
</organism>
<accession>A0ACC3BHC9</accession>
<reference evidence="1 2" key="1">
    <citation type="journal article" date="2023" name="ACS Omega">
        <title>Identification of the Neoaspergillic Acid Biosynthesis Gene Cluster by Establishing an In Vitro CRISPR-Ribonucleoprotein Genetic System in Aspergillus melleus.</title>
        <authorList>
            <person name="Yuan B."/>
            <person name="Grau M.F."/>
            <person name="Murata R.M."/>
            <person name="Torok T."/>
            <person name="Venkateswaran K."/>
            <person name="Stajich J.E."/>
            <person name="Wang C.C.C."/>
        </authorList>
    </citation>
    <scope>NUCLEOTIDE SEQUENCE [LARGE SCALE GENOMIC DNA]</scope>
    <source>
        <strain evidence="1 2">IMV 1140</strain>
    </source>
</reference>
<proteinExistence type="predicted"/>
<evidence type="ECO:0000313" key="2">
    <source>
        <dbReference type="Proteomes" id="UP001177260"/>
    </source>
</evidence>
<dbReference type="Proteomes" id="UP001177260">
    <property type="component" value="Unassembled WGS sequence"/>
</dbReference>
<comment type="caution">
    <text evidence="1">The sequence shown here is derived from an EMBL/GenBank/DDBJ whole genome shotgun (WGS) entry which is preliminary data.</text>
</comment>
<name>A0ACC3BHC9_9EURO</name>